<dbReference type="PANTHER" id="PTHR11098:SF1">
    <property type="entry name" value="NICOTINATE PHOSPHORIBOSYLTRANSFERASE"/>
    <property type="match status" value="1"/>
</dbReference>
<dbReference type="PANTHER" id="PTHR11098">
    <property type="entry name" value="NICOTINATE PHOSPHORIBOSYLTRANSFERASE"/>
    <property type="match status" value="1"/>
</dbReference>
<dbReference type="AlphaFoldDB" id="A0A8I0H751"/>
<evidence type="ECO:0000313" key="5">
    <source>
        <dbReference type="EMBL" id="MBD4336982.1"/>
    </source>
</evidence>
<comment type="caution">
    <text evidence="5">The sequence shown here is derived from an EMBL/GenBank/DDBJ whole genome shotgun (WGS) entry which is preliminary data.</text>
</comment>
<accession>A0A8I0H751</accession>
<feature type="non-terminal residue" evidence="5">
    <location>
        <position position="78"/>
    </location>
</feature>
<comment type="pathway">
    <text evidence="1">Cofactor biosynthesis; NAD(+) biosynthesis.</text>
</comment>
<dbReference type="EMBL" id="JAABFR010001045">
    <property type="protein sequence ID" value="MBD4336982.1"/>
    <property type="molecule type" value="Genomic_DNA"/>
</dbReference>
<dbReference type="UniPathway" id="UPA00253"/>
<sequence>DIAYLRSKGQFDEAFLQSLLTFRFTGDIWAIPEGTPVFPGEPLLTVRAPAAQAQFIETYLLLAINHQSLIATKASRIC</sequence>
<evidence type="ECO:0000256" key="2">
    <source>
        <dbReference type="ARBA" id="ARBA00010897"/>
    </source>
</evidence>
<keyword evidence="5" id="KW-0808">Transferase</keyword>
<dbReference type="SUPFAM" id="SSF54675">
    <property type="entry name" value="Nicotinate/Quinolinate PRTase N-terminal domain-like"/>
    <property type="match status" value="1"/>
</dbReference>
<dbReference type="GO" id="GO:0005829">
    <property type="term" value="C:cytosol"/>
    <property type="evidence" value="ECO:0007669"/>
    <property type="project" value="TreeGrafter"/>
</dbReference>
<dbReference type="GO" id="GO:0004516">
    <property type="term" value="F:nicotinate phosphoribosyltransferase activity"/>
    <property type="evidence" value="ECO:0007669"/>
    <property type="project" value="InterPro"/>
</dbReference>
<keyword evidence="5" id="KW-0328">Glycosyltransferase</keyword>
<keyword evidence="3" id="KW-0662">Pyridine nucleotide biosynthesis</keyword>
<dbReference type="Proteomes" id="UP000653002">
    <property type="component" value="Unassembled WGS sequence"/>
</dbReference>
<evidence type="ECO:0000256" key="3">
    <source>
        <dbReference type="ARBA" id="ARBA00022642"/>
    </source>
</evidence>
<dbReference type="InterPro" id="IPR007229">
    <property type="entry name" value="Nic_PRibTrfase-Fam"/>
</dbReference>
<proteinExistence type="inferred from homology"/>
<feature type="non-terminal residue" evidence="5">
    <location>
        <position position="1"/>
    </location>
</feature>
<dbReference type="GO" id="GO:0016757">
    <property type="term" value="F:glycosyltransferase activity"/>
    <property type="evidence" value="ECO:0007669"/>
    <property type="project" value="UniProtKB-KW"/>
</dbReference>
<feature type="domain" description="Nicotinate phosphoribosyltransferase N-terminal" evidence="4">
    <location>
        <begin position="1"/>
        <end position="65"/>
    </location>
</feature>
<dbReference type="Pfam" id="PF17767">
    <property type="entry name" value="NAPRTase_N"/>
    <property type="match status" value="1"/>
</dbReference>
<evidence type="ECO:0000256" key="1">
    <source>
        <dbReference type="ARBA" id="ARBA00004790"/>
    </source>
</evidence>
<dbReference type="Gene3D" id="3.20.140.10">
    <property type="entry name" value="nicotinate phosphoribosyltransferase"/>
    <property type="match status" value="1"/>
</dbReference>
<organism evidence="5 6">
    <name type="scientific">Xanthomonas citri pv. citri</name>
    <dbReference type="NCBI Taxonomy" id="611301"/>
    <lineage>
        <taxon>Bacteria</taxon>
        <taxon>Pseudomonadati</taxon>
        <taxon>Pseudomonadota</taxon>
        <taxon>Gammaproteobacteria</taxon>
        <taxon>Lysobacterales</taxon>
        <taxon>Lysobacteraceae</taxon>
        <taxon>Xanthomonas</taxon>
    </lineage>
</organism>
<gene>
    <name evidence="5" type="ORF">GUH15_13120</name>
</gene>
<evidence type="ECO:0000259" key="4">
    <source>
        <dbReference type="Pfam" id="PF17767"/>
    </source>
</evidence>
<name>A0A8I0H751_XANCI</name>
<reference evidence="5" key="1">
    <citation type="submission" date="2020-01" db="EMBL/GenBank/DDBJ databases">
        <authorList>
            <person name="Richard D."/>
        </authorList>
    </citation>
    <scope>NUCLEOTIDE SEQUENCE</scope>
    <source>
        <strain evidence="5">JP541</strain>
    </source>
</reference>
<dbReference type="InterPro" id="IPR040727">
    <property type="entry name" value="NAPRTase_N"/>
</dbReference>
<protein>
    <submittedName>
        <fullName evidence="5">Nicotinate phosphoribosyltransferase</fullName>
    </submittedName>
</protein>
<dbReference type="GO" id="GO:0034355">
    <property type="term" value="P:NAD+ biosynthetic process via the salvage pathway"/>
    <property type="evidence" value="ECO:0007669"/>
    <property type="project" value="TreeGrafter"/>
</dbReference>
<evidence type="ECO:0000313" key="6">
    <source>
        <dbReference type="Proteomes" id="UP000653002"/>
    </source>
</evidence>
<comment type="similarity">
    <text evidence="2">Belongs to the NAPRTase family.</text>
</comment>